<dbReference type="InterPro" id="IPR036691">
    <property type="entry name" value="Endo/exonu/phosph_ase_sf"/>
</dbReference>
<feature type="non-terminal residue" evidence="1">
    <location>
        <position position="1"/>
    </location>
</feature>
<proteinExistence type="predicted"/>
<dbReference type="Gene3D" id="3.60.10.10">
    <property type="entry name" value="Endonuclease/exonuclease/phosphatase"/>
    <property type="match status" value="1"/>
</dbReference>
<accession>A0A8H7QIX0</accession>
<dbReference type="Proteomes" id="UP000603453">
    <property type="component" value="Unassembled WGS sequence"/>
</dbReference>
<evidence type="ECO:0000313" key="2">
    <source>
        <dbReference type="Proteomes" id="UP000603453"/>
    </source>
</evidence>
<evidence type="ECO:0008006" key="3">
    <source>
        <dbReference type="Google" id="ProtNLM"/>
    </source>
</evidence>
<dbReference type="EMBL" id="JAEPRD010000284">
    <property type="protein sequence ID" value="KAG2192540.1"/>
    <property type="molecule type" value="Genomic_DNA"/>
</dbReference>
<name>A0A8H7QIX0_9FUNG</name>
<dbReference type="OrthoDB" id="2289333at2759"/>
<organism evidence="1 2">
    <name type="scientific">Mucor saturninus</name>
    <dbReference type="NCBI Taxonomy" id="64648"/>
    <lineage>
        <taxon>Eukaryota</taxon>
        <taxon>Fungi</taxon>
        <taxon>Fungi incertae sedis</taxon>
        <taxon>Mucoromycota</taxon>
        <taxon>Mucoromycotina</taxon>
        <taxon>Mucoromycetes</taxon>
        <taxon>Mucorales</taxon>
        <taxon>Mucorineae</taxon>
        <taxon>Mucoraceae</taxon>
        <taxon>Mucor</taxon>
    </lineage>
</organism>
<sequence length="280" mass="32434">MPTYDIPMLNYTSKPIDTTIPLASNQNYQSNSASNRQKTNLFQTTNLKIGSLNCRSLALTSYPSTRRKFTRYFRSLKYDLISFQEVRTKDSNILDSLNMELQAKDSIWTQHVGIVNFNPNIRITPIFITHTKHAVFVQVHHINHHLEPIFLLNLYAPSQPSPKKQFYNDIIELPLFKDETDIAYFTKYSNFMITGDFNYHHYTSYRSSNSPSPHPIISWKQIISQHLYDCINSDDSGKFTHNHRLYFASLTIKASITTSGVNFINTDWTDHALLSIDLVL</sequence>
<keyword evidence="2" id="KW-1185">Reference proteome</keyword>
<dbReference type="SUPFAM" id="SSF56219">
    <property type="entry name" value="DNase I-like"/>
    <property type="match status" value="1"/>
</dbReference>
<gene>
    <name evidence="1" type="ORF">INT47_011653</name>
</gene>
<evidence type="ECO:0000313" key="1">
    <source>
        <dbReference type="EMBL" id="KAG2192540.1"/>
    </source>
</evidence>
<dbReference type="AlphaFoldDB" id="A0A8H7QIX0"/>
<reference evidence="1" key="1">
    <citation type="submission" date="2020-12" db="EMBL/GenBank/DDBJ databases">
        <title>Metabolic potential, ecology and presence of endohyphal bacteria is reflected in genomic diversity of Mucoromycotina.</title>
        <authorList>
            <person name="Muszewska A."/>
            <person name="Okrasinska A."/>
            <person name="Steczkiewicz K."/>
            <person name="Drgas O."/>
            <person name="Orlowska M."/>
            <person name="Perlinska-Lenart U."/>
            <person name="Aleksandrzak-Piekarczyk T."/>
            <person name="Szatraj K."/>
            <person name="Zielenkiewicz U."/>
            <person name="Pilsyk S."/>
            <person name="Malc E."/>
            <person name="Mieczkowski P."/>
            <person name="Kruszewska J.S."/>
            <person name="Biernat P."/>
            <person name="Pawlowska J."/>
        </authorList>
    </citation>
    <scope>NUCLEOTIDE SEQUENCE</scope>
    <source>
        <strain evidence="1">WA0000017839</strain>
    </source>
</reference>
<comment type="caution">
    <text evidence="1">The sequence shown here is derived from an EMBL/GenBank/DDBJ whole genome shotgun (WGS) entry which is preliminary data.</text>
</comment>
<protein>
    <recommendedName>
        <fullName evidence="3">Endonuclease/exonuclease/phosphatase domain-containing protein</fullName>
    </recommendedName>
</protein>